<proteinExistence type="predicted"/>
<dbReference type="Gene3D" id="6.10.140.1990">
    <property type="match status" value="1"/>
</dbReference>
<dbReference type="InterPro" id="IPR050465">
    <property type="entry name" value="UPF0194_transport"/>
</dbReference>
<evidence type="ECO:0000313" key="5">
    <source>
        <dbReference type="EMBL" id="QKV18840.1"/>
    </source>
</evidence>
<comment type="subcellular location">
    <subcellularLocation>
        <location evidence="1">Cell envelope</location>
    </subcellularLocation>
</comment>
<dbReference type="GO" id="GO:1990961">
    <property type="term" value="P:xenobiotic detoxification by transmembrane export across the plasma membrane"/>
    <property type="evidence" value="ECO:0007669"/>
    <property type="project" value="InterPro"/>
</dbReference>
<dbReference type="Pfam" id="PF25989">
    <property type="entry name" value="YknX_C"/>
    <property type="match status" value="1"/>
</dbReference>
<evidence type="ECO:0000256" key="1">
    <source>
        <dbReference type="ARBA" id="ARBA00004196"/>
    </source>
</evidence>
<evidence type="ECO:0000259" key="4">
    <source>
        <dbReference type="Pfam" id="PF25989"/>
    </source>
</evidence>
<dbReference type="GO" id="GO:1990195">
    <property type="term" value="C:macrolide transmembrane transporter complex"/>
    <property type="evidence" value="ECO:0007669"/>
    <property type="project" value="InterPro"/>
</dbReference>
<reference evidence="5 6" key="1">
    <citation type="submission" date="2020-06" db="EMBL/GenBank/DDBJ databases">
        <title>Oricola thermophila sp. nov. isolated from a tidal sediments.</title>
        <authorList>
            <person name="Kwon K.K."/>
            <person name="Yang S.-H."/>
            <person name="Park M.-J."/>
        </authorList>
    </citation>
    <scope>NUCLEOTIDE SEQUENCE [LARGE SCALE GENOMIC DNA]</scope>
    <source>
        <strain evidence="5 6">MEBiC13590</strain>
    </source>
</reference>
<keyword evidence="2 3" id="KW-0175">Coiled coil</keyword>
<evidence type="ECO:0000313" key="6">
    <source>
        <dbReference type="Proteomes" id="UP000509367"/>
    </source>
</evidence>
<accession>A0A6N1VD64</accession>
<dbReference type="EMBL" id="CP054836">
    <property type="protein sequence ID" value="QKV18840.1"/>
    <property type="molecule type" value="Genomic_DNA"/>
</dbReference>
<dbReference type="InterPro" id="IPR058637">
    <property type="entry name" value="YknX-like_C"/>
</dbReference>
<dbReference type="AlphaFoldDB" id="A0A6N1VD64"/>
<keyword evidence="6" id="KW-1185">Reference proteome</keyword>
<evidence type="ECO:0000256" key="2">
    <source>
        <dbReference type="ARBA" id="ARBA00023054"/>
    </source>
</evidence>
<dbReference type="RefSeq" id="WP_175276733.1">
    <property type="nucleotide sequence ID" value="NZ_CP054836.1"/>
</dbReference>
<gene>
    <name evidence="5" type="ORF">HTY61_10450</name>
</gene>
<protein>
    <submittedName>
        <fullName evidence="5">HlyD family efflux transporter periplasmic adaptor subunit</fullName>
    </submittedName>
</protein>
<feature type="coiled-coil region" evidence="3">
    <location>
        <begin position="103"/>
        <end position="130"/>
    </location>
</feature>
<dbReference type="Proteomes" id="UP000509367">
    <property type="component" value="Chromosome"/>
</dbReference>
<sequence length="405" mass="43231">MPFNLRTNVGILAGLAALTGLLYVTFRDDPVPVDIVSAKRDVMRVTVDADGKTRIKDIYEVSAPIAGTAQRSPVAVGERVVGGETVVAVVRPAEIGFLDARTRVQAEAAVREAEAALQAADTSVRQAEEELNYAITQYSRIQTLVDRGVASLTQLEDAAQIKALREAALDAARANRAASESALERARAALIEPGLMQDGEVDENCCVPILAPADGVVLDIVNVSERPVQAGTPLLSIGQPDNLEIVADILSSEAVRIEEGAPALVERWGGEETLHARVREIEPAARTKVSALGIEEQRVDVTLDFENGEIAGKGLGNGYAVFVRIIVWEGSDVLQVPVSALFRADGEWALFIYDEGVARQVPVEIGRRSGLMAEIVSGVEEGTMVITHPSDRVADGVDVVDRSTL</sequence>
<dbReference type="Gene3D" id="2.40.30.170">
    <property type="match status" value="1"/>
</dbReference>
<dbReference type="GO" id="GO:0019898">
    <property type="term" value="C:extrinsic component of membrane"/>
    <property type="evidence" value="ECO:0007669"/>
    <property type="project" value="InterPro"/>
</dbReference>
<dbReference type="PANTHER" id="PTHR32347:SF29">
    <property type="entry name" value="UPF0194 MEMBRANE PROTEIN YBHG"/>
    <property type="match status" value="1"/>
</dbReference>
<dbReference type="GO" id="GO:0030313">
    <property type="term" value="C:cell envelope"/>
    <property type="evidence" value="ECO:0007669"/>
    <property type="project" value="UniProtKB-SubCell"/>
</dbReference>
<feature type="domain" description="YknX-like C-terminal permuted SH3-like" evidence="4">
    <location>
        <begin position="333"/>
        <end position="399"/>
    </location>
</feature>
<organism evidence="5 6">
    <name type="scientific">Oricola thermophila</name>
    <dbReference type="NCBI Taxonomy" id="2742145"/>
    <lineage>
        <taxon>Bacteria</taxon>
        <taxon>Pseudomonadati</taxon>
        <taxon>Pseudomonadota</taxon>
        <taxon>Alphaproteobacteria</taxon>
        <taxon>Hyphomicrobiales</taxon>
        <taxon>Ahrensiaceae</taxon>
        <taxon>Oricola</taxon>
    </lineage>
</organism>
<dbReference type="InterPro" id="IPR030190">
    <property type="entry name" value="MacA_alpha-hairpin_sf"/>
</dbReference>
<dbReference type="KEGG" id="orm:HTY61_10450"/>
<dbReference type="SUPFAM" id="SSF56954">
    <property type="entry name" value="Outer membrane efflux proteins (OEP)"/>
    <property type="match status" value="1"/>
</dbReference>
<dbReference type="Gene3D" id="2.40.420.20">
    <property type="match status" value="1"/>
</dbReference>
<evidence type="ECO:0000256" key="3">
    <source>
        <dbReference type="SAM" id="Coils"/>
    </source>
</evidence>
<dbReference type="PANTHER" id="PTHR32347">
    <property type="entry name" value="EFFLUX SYSTEM COMPONENT YKNX-RELATED"/>
    <property type="match status" value="1"/>
</dbReference>
<name>A0A6N1VD64_9HYPH</name>